<sequence>MKISSILLHPQFLLVFTVTILHRVSRDSVLALCELSVRDHNKLYNYSLTSPLPKFPHGILSEDGFYKVAANETVLLFQLCSTMIFNHDPPMCVGCKDCGGPSRCGMGCSALVSNQIDGYPVCTTLGRPSSMLVDVLDKKSPHTGIIVKMSNNGPERNCSLSVTVICNSNGVQGPQTFETVGFCDYTTQLKHPSGCAKIISSHGKGLGWFGTFMVIIICLFGAYFLAGTIYRYFFLHIDGIDAIPNLEFWASLPHRVQSSFMSLVRRFRGPSHAYRSSYSPVNF</sequence>
<evidence type="ECO:0000256" key="2">
    <source>
        <dbReference type="ARBA" id="ARBA00022692"/>
    </source>
</evidence>
<dbReference type="EMBL" id="JBFOLK010000003">
    <property type="protein sequence ID" value="KAL2526699.1"/>
    <property type="molecule type" value="Genomic_DNA"/>
</dbReference>
<feature type="chain" id="PRO_5044723608" evidence="7">
    <location>
        <begin position="27"/>
        <end position="283"/>
    </location>
</feature>
<reference evidence="9" key="2">
    <citation type="submission" date="2024-07" db="EMBL/GenBank/DDBJ databases">
        <title>Two chromosome-level genome assemblies of Korean endemic species Abeliophyllum distichum and Forsythia ovata (Oleaceae).</title>
        <authorList>
            <person name="Mun J.H."/>
        </authorList>
    </citation>
    <scope>NUCLEOTIDE SEQUENCE</scope>
    <source>
        <strain evidence="9">KNKB198505000391</strain>
        <tissue evidence="9">Leaf</tissue>
    </source>
</reference>
<dbReference type="InterPro" id="IPR018939">
    <property type="entry name" value="Autophagy-rel_prot_27"/>
</dbReference>
<dbReference type="PANTHER" id="PTHR15071:SF0">
    <property type="entry name" value="MANNOSE 6-PHOSPHATE RECEPTOR-LIKE PROTEIN 1"/>
    <property type="match status" value="1"/>
</dbReference>
<evidence type="ECO:0000256" key="1">
    <source>
        <dbReference type="ARBA" id="ARBA00004167"/>
    </source>
</evidence>
<evidence type="ECO:0000256" key="5">
    <source>
        <dbReference type="ARBA" id="ARBA00023136"/>
    </source>
</evidence>
<keyword evidence="3 7" id="KW-0732">Signal</keyword>
<evidence type="ECO:0000256" key="6">
    <source>
        <dbReference type="SAM" id="Phobius"/>
    </source>
</evidence>
<comment type="subcellular location">
    <subcellularLocation>
        <location evidence="1">Membrane</location>
        <topology evidence="1">Single-pass membrane protein</topology>
    </subcellularLocation>
</comment>
<dbReference type="EMBL" id="JBFOLK010000003">
    <property type="protein sequence ID" value="KAL2526691.1"/>
    <property type="molecule type" value="Genomic_DNA"/>
</dbReference>
<dbReference type="GO" id="GO:0000139">
    <property type="term" value="C:Golgi membrane"/>
    <property type="evidence" value="ECO:0007669"/>
    <property type="project" value="UniProtKB-SubCell"/>
</dbReference>
<dbReference type="Proteomes" id="UP001604336">
    <property type="component" value="Unassembled WGS sequence"/>
</dbReference>
<evidence type="ECO:0000313" key="10">
    <source>
        <dbReference type="Proteomes" id="UP001604336"/>
    </source>
</evidence>
<evidence type="ECO:0000256" key="7">
    <source>
        <dbReference type="SAM" id="SignalP"/>
    </source>
</evidence>
<evidence type="ECO:0000256" key="3">
    <source>
        <dbReference type="ARBA" id="ARBA00022729"/>
    </source>
</evidence>
<keyword evidence="2 6" id="KW-0812">Transmembrane</keyword>
<feature type="signal peptide" evidence="7">
    <location>
        <begin position="1"/>
        <end position="26"/>
    </location>
</feature>
<keyword evidence="5 6" id="KW-0472">Membrane</keyword>
<evidence type="ECO:0000256" key="4">
    <source>
        <dbReference type="ARBA" id="ARBA00022989"/>
    </source>
</evidence>
<dbReference type="Pfam" id="PF09451">
    <property type="entry name" value="ATG27"/>
    <property type="match status" value="1"/>
</dbReference>
<dbReference type="PANTHER" id="PTHR15071">
    <property type="entry name" value="MANNOSE-6-PHOSPHATE RECEPTOR FAMILY MEMBER"/>
    <property type="match status" value="1"/>
</dbReference>
<keyword evidence="4 6" id="KW-1133">Transmembrane helix</keyword>
<keyword evidence="10" id="KW-1185">Reference proteome</keyword>
<dbReference type="AlphaFoldDB" id="A0ABD1UNU4"/>
<accession>A0ABD1UNU4</accession>
<name>A0ABD1UNU4_9LAMI</name>
<proteinExistence type="predicted"/>
<feature type="transmembrane region" description="Helical" evidence="6">
    <location>
        <begin position="205"/>
        <end position="226"/>
    </location>
</feature>
<organism evidence="9 10">
    <name type="scientific">Abeliophyllum distichum</name>
    <dbReference type="NCBI Taxonomy" id="126358"/>
    <lineage>
        <taxon>Eukaryota</taxon>
        <taxon>Viridiplantae</taxon>
        <taxon>Streptophyta</taxon>
        <taxon>Embryophyta</taxon>
        <taxon>Tracheophyta</taxon>
        <taxon>Spermatophyta</taxon>
        <taxon>Magnoliopsida</taxon>
        <taxon>eudicotyledons</taxon>
        <taxon>Gunneridae</taxon>
        <taxon>Pentapetalae</taxon>
        <taxon>asterids</taxon>
        <taxon>lamiids</taxon>
        <taxon>Lamiales</taxon>
        <taxon>Oleaceae</taxon>
        <taxon>Forsythieae</taxon>
        <taxon>Abeliophyllum</taxon>
    </lineage>
</organism>
<protein>
    <submittedName>
        <fullName evidence="9">Autophagy-related protein 27</fullName>
    </submittedName>
</protein>
<evidence type="ECO:0000313" key="8">
    <source>
        <dbReference type="EMBL" id="KAL2526691.1"/>
    </source>
</evidence>
<gene>
    <name evidence="8" type="ORF">Adt_11745</name>
    <name evidence="9" type="ORF">Adt_11753</name>
</gene>
<reference evidence="10" key="1">
    <citation type="submission" date="2024-07" db="EMBL/GenBank/DDBJ databases">
        <title>Two chromosome-level genome assemblies of Korean endemic species Abeliophyllum distichum and Forsythia ovata (Oleaceae).</title>
        <authorList>
            <person name="Jang H."/>
        </authorList>
    </citation>
    <scope>NUCLEOTIDE SEQUENCE [LARGE SCALE GENOMIC DNA]</scope>
</reference>
<evidence type="ECO:0000313" key="9">
    <source>
        <dbReference type="EMBL" id="KAL2526699.1"/>
    </source>
</evidence>
<comment type="caution">
    <text evidence="9">The sequence shown here is derived from an EMBL/GenBank/DDBJ whole genome shotgun (WGS) entry which is preliminary data.</text>
</comment>